<evidence type="ECO:0000256" key="3">
    <source>
        <dbReference type="ARBA" id="ARBA00022679"/>
    </source>
</evidence>
<dbReference type="InterPro" id="IPR029044">
    <property type="entry name" value="Nucleotide-diphossugar_trans"/>
</dbReference>
<evidence type="ECO:0000313" key="5">
    <source>
        <dbReference type="EMBL" id="RCK78462.1"/>
    </source>
</evidence>
<reference evidence="5 6" key="1">
    <citation type="submission" date="2018-05" db="EMBL/GenBank/DDBJ databases">
        <title>A metagenomic window into the 2 km-deep terrestrial subsurface aquifer revealed taxonomically and functionally diverse microbial community comprising novel uncultured bacterial lineages.</title>
        <authorList>
            <person name="Kadnikov V.V."/>
            <person name="Mardanov A.V."/>
            <person name="Beletsky A.V."/>
            <person name="Banks D."/>
            <person name="Pimenov N.V."/>
            <person name="Frank Y.A."/>
            <person name="Karnachuk O.V."/>
            <person name="Ravin N.V."/>
        </authorList>
    </citation>
    <scope>NUCLEOTIDE SEQUENCE [LARGE SCALE GENOMIC DNA]</scope>
    <source>
        <strain evidence="5">BY5</strain>
    </source>
</reference>
<evidence type="ECO:0000256" key="1">
    <source>
        <dbReference type="ARBA" id="ARBA00006739"/>
    </source>
</evidence>
<comment type="similarity">
    <text evidence="1">Belongs to the glycosyltransferase 2 family.</text>
</comment>
<keyword evidence="4" id="KW-0472">Membrane</keyword>
<dbReference type="EMBL" id="QOQW01000022">
    <property type="protein sequence ID" value="RCK78462.1"/>
    <property type="molecule type" value="Genomic_DNA"/>
</dbReference>
<dbReference type="Gene3D" id="3.90.550.10">
    <property type="entry name" value="Spore Coat Polysaccharide Biosynthesis Protein SpsA, Chain A"/>
    <property type="match status" value="1"/>
</dbReference>
<evidence type="ECO:0000313" key="6">
    <source>
        <dbReference type="Proteomes" id="UP000252355"/>
    </source>
</evidence>
<dbReference type="PANTHER" id="PTHR43179">
    <property type="entry name" value="RHAMNOSYLTRANSFERASE WBBL"/>
    <property type="match status" value="1"/>
</dbReference>
<dbReference type="Pfam" id="PF13641">
    <property type="entry name" value="Glyco_tranf_2_3"/>
    <property type="match status" value="1"/>
</dbReference>
<comment type="caution">
    <text evidence="5">The sequence shown here is derived from an EMBL/GenBank/DDBJ whole genome shotgun (WGS) entry which is preliminary data.</text>
</comment>
<name>A0A367ZM25_9BACT</name>
<keyword evidence="4" id="KW-1133">Transmembrane helix</keyword>
<evidence type="ECO:0000256" key="2">
    <source>
        <dbReference type="ARBA" id="ARBA00022676"/>
    </source>
</evidence>
<dbReference type="AlphaFoldDB" id="A0A367ZM25"/>
<organism evidence="5 6">
    <name type="scientific">Candidatus Ozemobacter sibiricus</name>
    <dbReference type="NCBI Taxonomy" id="2268124"/>
    <lineage>
        <taxon>Bacteria</taxon>
        <taxon>Candidatus Ozemobacteria</taxon>
        <taxon>Candidatus Ozemobacterales</taxon>
        <taxon>Candidatus Ozemobacteraceae</taxon>
        <taxon>Candidatus Ozemobacter</taxon>
    </lineage>
</organism>
<accession>A0A367ZM25</accession>
<feature type="transmembrane region" description="Helical" evidence="4">
    <location>
        <begin position="305"/>
        <end position="324"/>
    </location>
</feature>
<keyword evidence="2" id="KW-0328">Glycosyltransferase</keyword>
<dbReference type="PANTHER" id="PTHR43179:SF12">
    <property type="entry name" value="GALACTOFURANOSYLTRANSFERASE GLFT2"/>
    <property type="match status" value="1"/>
</dbReference>
<gene>
    <name evidence="5" type="ORF">OZSIB_1382</name>
</gene>
<dbReference type="Proteomes" id="UP000252355">
    <property type="component" value="Unassembled WGS sequence"/>
</dbReference>
<dbReference type="SUPFAM" id="SSF53448">
    <property type="entry name" value="Nucleotide-diphospho-sugar transferases"/>
    <property type="match status" value="1"/>
</dbReference>
<dbReference type="CDD" id="cd04186">
    <property type="entry name" value="GT_2_like_c"/>
    <property type="match status" value="1"/>
</dbReference>
<evidence type="ECO:0000256" key="4">
    <source>
        <dbReference type="SAM" id="Phobius"/>
    </source>
</evidence>
<proteinExistence type="inferred from homology"/>
<protein>
    <submittedName>
        <fullName evidence="5">Glycosyl transferase, family 2</fullName>
    </submittedName>
</protein>
<dbReference type="GO" id="GO:0016757">
    <property type="term" value="F:glycosyltransferase activity"/>
    <property type="evidence" value="ECO:0007669"/>
    <property type="project" value="UniProtKB-KW"/>
</dbReference>
<keyword evidence="3 5" id="KW-0808">Transferase</keyword>
<sequence length="360" mass="41078">MKTWVVVINWQRWFDTALCLESLLRSDEPDYGVVVCDNGSQDESFERLQAWARGDIRIAPPAHPELARLVTPPLEKPIPYHVVKPQEPTVPPLPRPGGGRLILIRNEHNHGFAAGNNTALQYLLANHAVRFVWILNNDTIVRPEALRLLRERAERDPRIGMVGSTLRCFDHPDQIQAFGGATYDAVRGLVTPLGYHSSASSPFPPLSDVESRMDYVIGASMLVSRAFLDKVGLMDADHFLYFEELDWALRGRQQGYRLAWVPESVVFHKEGSSTESNRGVRHPGKQRADFHLVLSRLMLHRKWKGWFWLLGCLQFAAFFGKAVLRQDVTRMNILVQAMRGYRQWAKKGTPAWQLVFRPQP</sequence>
<keyword evidence="4" id="KW-0812">Transmembrane</keyword>